<evidence type="ECO:0000313" key="2">
    <source>
        <dbReference type="Proteomes" id="UP000606008"/>
    </source>
</evidence>
<name>A0ABX0QIQ4_9BACT</name>
<evidence type="ECO:0000313" key="1">
    <source>
        <dbReference type="EMBL" id="NID10817.1"/>
    </source>
</evidence>
<keyword evidence="2" id="KW-1185">Reference proteome</keyword>
<protein>
    <recommendedName>
        <fullName evidence="3">Type VI secretion system baseplate subunit TssK</fullName>
    </recommendedName>
</protein>
<accession>A0ABX0QIQ4</accession>
<dbReference type="Proteomes" id="UP000606008">
    <property type="component" value="Unassembled WGS sequence"/>
</dbReference>
<organism evidence="1 2">
    <name type="scientific">Fibrivirga algicola</name>
    <dbReference type="NCBI Taxonomy" id="2950420"/>
    <lineage>
        <taxon>Bacteria</taxon>
        <taxon>Pseudomonadati</taxon>
        <taxon>Bacteroidota</taxon>
        <taxon>Cytophagia</taxon>
        <taxon>Cytophagales</taxon>
        <taxon>Spirosomataceae</taxon>
        <taxon>Fibrivirga</taxon>
    </lineage>
</organism>
<evidence type="ECO:0008006" key="3">
    <source>
        <dbReference type="Google" id="ProtNLM"/>
    </source>
</evidence>
<sequence>MLVARTYHPVNWVNGMKLSQSHFLDTDQNVQDMVRDALSLFLTNYNYGLLPPERGSVSSNEIEILEKIGNHVEVRLLRCNAITSGGCRVAINPEVLRFRTLTASFAVETELDDVDRPPYDIVLLVNPFERVPMGEPDPEESPLRHPFTDTHYQLQAIPTAQLNADELGQHYLTIGRVVCREGRYIVEEGFIPPCTSLASHPRLMAYYKAFGWSLNDLQISSFKIVRKVFDRHQPSDIAKNVQMLCVKLLDSLGQLFFEYRNLDYQHPPVKILDYFANLTSLVYTNLYCIPTREKEELLHYFYEWTDVTPNHFEGMLLSLLELDYNHNRIGEAMQRVETFLEVMTRLWNKLSTLEYIGQRKDNIVVREEAGDRPAIRRGWSVLD</sequence>
<dbReference type="RefSeq" id="WP_085413813.1">
    <property type="nucleotide sequence ID" value="NZ_WAEL01000004.1"/>
</dbReference>
<proteinExistence type="predicted"/>
<gene>
    <name evidence="1" type="ORF">F7231_11615</name>
</gene>
<dbReference type="EMBL" id="WAEL01000004">
    <property type="protein sequence ID" value="NID10817.1"/>
    <property type="molecule type" value="Genomic_DNA"/>
</dbReference>
<comment type="caution">
    <text evidence="1">The sequence shown here is derived from an EMBL/GenBank/DDBJ whole genome shotgun (WGS) entry which is preliminary data.</text>
</comment>
<reference evidence="1" key="1">
    <citation type="submission" date="2024-05" db="EMBL/GenBank/DDBJ databases">
        <authorList>
            <person name="Jung D.-H."/>
        </authorList>
    </citation>
    <scope>NUCLEOTIDE SEQUENCE</scope>
    <source>
        <strain evidence="1">JA-25</strain>
    </source>
</reference>